<proteinExistence type="predicted"/>
<comment type="subcellular location">
    <subcellularLocation>
        <location evidence="1">Membrane</location>
        <topology evidence="1">Single-pass type II membrane protein</topology>
    </subcellularLocation>
</comment>
<dbReference type="EMBL" id="KF117347">
    <property type="protein sequence ID" value="AIA84600.1"/>
    <property type="molecule type" value="Genomic_DNA"/>
</dbReference>
<keyword evidence="4" id="KW-1133">Transmembrane helix</keyword>
<evidence type="ECO:0000313" key="6">
    <source>
        <dbReference type="EMBL" id="AIA84600.1"/>
    </source>
</evidence>
<dbReference type="AlphaFoldDB" id="A0A060BUV9"/>
<dbReference type="PANTHER" id="PTHR31392:SF1">
    <property type="entry name" value="ALPHA-1,3-MANNOSYLTRANSFERASE MNN1-RELATED"/>
    <property type="match status" value="1"/>
</dbReference>
<sequence>MSMVGLENYYMNHWGAGSVGEITPNEWRLPGDAPDNNRRMDLKGHQICSTHPAHLSSADNSSLLWFNAGSNFCKIHNSYDGDFNNKDFFSRRFNTTDQLQRYYQEYQRVSAIVV</sequence>
<organism evidence="6">
    <name type="scientific">uncultured Candida</name>
    <dbReference type="NCBI Taxonomy" id="644527"/>
    <lineage>
        <taxon>Eukaryota</taxon>
        <taxon>Fungi</taxon>
        <taxon>Dikarya</taxon>
        <taxon>Ascomycota</taxon>
        <taxon>Saccharomycotina</taxon>
        <taxon>Saccharomycetes</taxon>
        <taxon>Saccharomycetales</taxon>
        <taxon>Saccharomycetales incertae sedis</taxon>
        <taxon>environmental samples</taxon>
    </lineage>
</organism>
<evidence type="ECO:0000256" key="4">
    <source>
        <dbReference type="ARBA" id="ARBA00022989"/>
    </source>
</evidence>
<keyword evidence="2" id="KW-0812">Transmembrane</keyword>
<accession>A0A060BUV9</accession>
<keyword evidence="5" id="KW-0472">Membrane</keyword>
<dbReference type="GO" id="GO:0016020">
    <property type="term" value="C:membrane"/>
    <property type="evidence" value="ECO:0007669"/>
    <property type="project" value="UniProtKB-SubCell"/>
</dbReference>
<evidence type="ECO:0000256" key="1">
    <source>
        <dbReference type="ARBA" id="ARBA00004606"/>
    </source>
</evidence>
<dbReference type="GO" id="GO:0005794">
    <property type="term" value="C:Golgi apparatus"/>
    <property type="evidence" value="ECO:0007669"/>
    <property type="project" value="TreeGrafter"/>
</dbReference>
<keyword evidence="3" id="KW-0735">Signal-anchor</keyword>
<evidence type="ECO:0000256" key="5">
    <source>
        <dbReference type="ARBA" id="ARBA00023136"/>
    </source>
</evidence>
<dbReference type="PANTHER" id="PTHR31392">
    <property type="entry name" value="ALPHA-1,3-MANNOSYLTRANSFERASE MNN1-RELATED"/>
    <property type="match status" value="1"/>
</dbReference>
<dbReference type="GO" id="GO:0006493">
    <property type="term" value="P:protein O-linked glycosylation"/>
    <property type="evidence" value="ECO:0007669"/>
    <property type="project" value="TreeGrafter"/>
</dbReference>
<evidence type="ECO:0000256" key="3">
    <source>
        <dbReference type="ARBA" id="ARBA00022968"/>
    </source>
</evidence>
<reference evidence="6" key="1">
    <citation type="journal article" date="2013" name="Environ. Microbiol.">
        <title>Seasonally variable intestinal metagenomes of the red palm weevil (Rhynchophorus ferrugineus).</title>
        <authorList>
            <person name="Jia S."/>
            <person name="Zhang X."/>
            <person name="Zhang G."/>
            <person name="Yin A."/>
            <person name="Zhang S."/>
            <person name="Li F."/>
            <person name="Wang L."/>
            <person name="Zhao D."/>
            <person name="Yun Q."/>
            <person name="Tala"/>
            <person name="Wang J."/>
            <person name="Sun G."/>
            <person name="Baabdullah M."/>
            <person name="Yu X."/>
            <person name="Hu S."/>
            <person name="Al-Mssallem I.S."/>
            <person name="Yu J."/>
        </authorList>
    </citation>
    <scope>NUCLEOTIDE SEQUENCE</scope>
</reference>
<dbReference type="GO" id="GO:0000033">
    <property type="term" value="F:alpha-1,3-mannosyltransferase activity"/>
    <property type="evidence" value="ECO:0007669"/>
    <property type="project" value="TreeGrafter"/>
</dbReference>
<name>A0A060BUV9_9ASCO</name>
<evidence type="ECO:0000256" key="2">
    <source>
        <dbReference type="ARBA" id="ARBA00022692"/>
    </source>
</evidence>
<feature type="non-terminal residue" evidence="6">
    <location>
        <position position="114"/>
    </location>
</feature>
<protein>
    <submittedName>
        <fullName evidence="6">CAZy families GT71 protein</fullName>
    </submittedName>
</protein>